<organism evidence="2 3">
    <name type="scientific">Myxacorys almedinensis A</name>
    <dbReference type="NCBI Taxonomy" id="2690445"/>
    <lineage>
        <taxon>Bacteria</taxon>
        <taxon>Bacillati</taxon>
        <taxon>Cyanobacteriota</taxon>
        <taxon>Cyanophyceae</taxon>
        <taxon>Leptolyngbyales</taxon>
        <taxon>Leptolyngbyaceae</taxon>
        <taxon>Myxacorys</taxon>
        <taxon>Myxacorys almedinensis</taxon>
    </lineage>
</organism>
<dbReference type="EMBL" id="WVIE01000006">
    <property type="protein sequence ID" value="NDJ16969.1"/>
    <property type="molecule type" value="Genomic_DNA"/>
</dbReference>
<dbReference type="Proteomes" id="UP000646053">
    <property type="component" value="Unassembled WGS sequence"/>
</dbReference>
<protein>
    <submittedName>
        <fullName evidence="2">Uncharacterized protein</fullName>
    </submittedName>
</protein>
<evidence type="ECO:0000313" key="2">
    <source>
        <dbReference type="EMBL" id="NDJ16969.1"/>
    </source>
</evidence>
<accession>A0A8J8CHR8</accession>
<evidence type="ECO:0000313" key="3">
    <source>
        <dbReference type="Proteomes" id="UP000646053"/>
    </source>
</evidence>
<comment type="caution">
    <text evidence="2">The sequence shown here is derived from an EMBL/GenBank/DDBJ whole genome shotgun (WGS) entry which is preliminary data.</text>
</comment>
<feature type="compositionally biased region" description="Basic and acidic residues" evidence="1">
    <location>
        <begin position="52"/>
        <end position="67"/>
    </location>
</feature>
<reference evidence="2" key="1">
    <citation type="submission" date="2019-12" db="EMBL/GenBank/DDBJ databases">
        <title>High-Quality draft genome sequences of three cyanobacteria isolated from the limestone walls of the Old Cathedral of Coimbra.</title>
        <authorList>
            <person name="Tiago I."/>
            <person name="Soares F."/>
            <person name="Portugal A."/>
        </authorList>
    </citation>
    <scope>NUCLEOTIDE SEQUENCE</scope>
    <source>
        <strain evidence="2">A</strain>
    </source>
</reference>
<keyword evidence="3" id="KW-1185">Reference proteome</keyword>
<feature type="compositionally biased region" description="Basic and acidic residues" evidence="1">
    <location>
        <begin position="1"/>
        <end position="10"/>
    </location>
</feature>
<dbReference type="AlphaFoldDB" id="A0A8J8CHR8"/>
<feature type="compositionally biased region" description="Polar residues" evidence="1">
    <location>
        <begin position="13"/>
        <end position="24"/>
    </location>
</feature>
<gene>
    <name evidence="2" type="ORF">GS601_06650</name>
</gene>
<evidence type="ECO:0000256" key="1">
    <source>
        <dbReference type="SAM" id="MobiDB-lite"/>
    </source>
</evidence>
<proteinExistence type="predicted"/>
<name>A0A8J8CHR8_9CYAN</name>
<dbReference type="RefSeq" id="WP_162422492.1">
    <property type="nucleotide sequence ID" value="NZ_WVIE01000006.1"/>
</dbReference>
<feature type="region of interest" description="Disordered" evidence="1">
    <location>
        <begin position="1"/>
        <end position="67"/>
    </location>
</feature>
<sequence length="67" mass="7413">MTGKSADRKGQHTKPNVNQNSNINPDPGDTPTEVDYSRDDQDITPANPNAMERPDTSNKTSNKKDKE</sequence>